<dbReference type="EMBL" id="ML977154">
    <property type="protein sequence ID" value="KAF1987120.1"/>
    <property type="molecule type" value="Genomic_DNA"/>
</dbReference>
<evidence type="ECO:0000313" key="3">
    <source>
        <dbReference type="Proteomes" id="UP000800041"/>
    </source>
</evidence>
<keyword evidence="3" id="KW-1185">Reference proteome</keyword>
<name>A0A6G1H279_9PEZI</name>
<dbReference type="AlphaFoldDB" id="A0A6G1H279"/>
<accession>A0A6G1H279</accession>
<sequence>MLTWKSEAAEPPPSQQRLTTHGTQILAGLAAQPSPAPAPSPAQSPALPADNCTRAWHSMTLSGDAQPQAPSSKPLQLPVPQTPMDELIHALPKARLDTDSHSHPPSAAYLHSSLNPLDPSSSSSVRPPLARLSSKSSALLPTVSQASAESSRRGSGTAVLTASRRTSMATDSAGVERNLNTASDLLKQAIHSR</sequence>
<organism evidence="2 3">
    <name type="scientific">Aulographum hederae CBS 113979</name>
    <dbReference type="NCBI Taxonomy" id="1176131"/>
    <lineage>
        <taxon>Eukaryota</taxon>
        <taxon>Fungi</taxon>
        <taxon>Dikarya</taxon>
        <taxon>Ascomycota</taxon>
        <taxon>Pezizomycotina</taxon>
        <taxon>Dothideomycetes</taxon>
        <taxon>Pleosporomycetidae</taxon>
        <taxon>Aulographales</taxon>
        <taxon>Aulographaceae</taxon>
    </lineage>
</organism>
<feature type="compositionally biased region" description="Polar residues" evidence="1">
    <location>
        <begin position="158"/>
        <end position="170"/>
    </location>
</feature>
<reference evidence="2" key="1">
    <citation type="journal article" date="2020" name="Stud. Mycol.">
        <title>101 Dothideomycetes genomes: a test case for predicting lifestyles and emergence of pathogens.</title>
        <authorList>
            <person name="Haridas S."/>
            <person name="Albert R."/>
            <person name="Binder M."/>
            <person name="Bloem J."/>
            <person name="Labutti K."/>
            <person name="Salamov A."/>
            <person name="Andreopoulos B."/>
            <person name="Baker S."/>
            <person name="Barry K."/>
            <person name="Bills G."/>
            <person name="Bluhm B."/>
            <person name="Cannon C."/>
            <person name="Castanera R."/>
            <person name="Culley D."/>
            <person name="Daum C."/>
            <person name="Ezra D."/>
            <person name="Gonzalez J."/>
            <person name="Henrissat B."/>
            <person name="Kuo A."/>
            <person name="Liang C."/>
            <person name="Lipzen A."/>
            <person name="Lutzoni F."/>
            <person name="Magnuson J."/>
            <person name="Mondo S."/>
            <person name="Nolan M."/>
            <person name="Ohm R."/>
            <person name="Pangilinan J."/>
            <person name="Park H.-J."/>
            <person name="Ramirez L."/>
            <person name="Alfaro M."/>
            <person name="Sun H."/>
            <person name="Tritt A."/>
            <person name="Yoshinaga Y."/>
            <person name="Zwiers L.-H."/>
            <person name="Turgeon B."/>
            <person name="Goodwin S."/>
            <person name="Spatafora J."/>
            <person name="Crous P."/>
            <person name="Grigoriev I."/>
        </authorList>
    </citation>
    <scope>NUCLEOTIDE SEQUENCE</scope>
    <source>
        <strain evidence="2">CBS 113979</strain>
    </source>
</reference>
<gene>
    <name evidence="2" type="ORF">K402DRAFT_420747</name>
</gene>
<evidence type="ECO:0000313" key="2">
    <source>
        <dbReference type="EMBL" id="KAF1987120.1"/>
    </source>
</evidence>
<feature type="compositionally biased region" description="Low complexity" evidence="1">
    <location>
        <begin position="112"/>
        <end position="141"/>
    </location>
</feature>
<feature type="compositionally biased region" description="Polar residues" evidence="1">
    <location>
        <begin position="59"/>
        <end position="74"/>
    </location>
</feature>
<evidence type="ECO:0000256" key="1">
    <source>
        <dbReference type="SAM" id="MobiDB-lite"/>
    </source>
</evidence>
<dbReference type="Proteomes" id="UP000800041">
    <property type="component" value="Unassembled WGS sequence"/>
</dbReference>
<protein>
    <submittedName>
        <fullName evidence="2">Uncharacterized protein</fullName>
    </submittedName>
</protein>
<proteinExistence type="predicted"/>
<feature type="region of interest" description="Disordered" evidence="1">
    <location>
        <begin position="1"/>
        <end position="193"/>
    </location>
</feature>